<evidence type="ECO:0000256" key="3">
    <source>
        <dbReference type="ARBA" id="ARBA00023082"/>
    </source>
</evidence>
<gene>
    <name evidence="6" type="ORF">ACFQHR_05630</name>
</gene>
<keyword evidence="4" id="KW-0804">Transcription</keyword>
<keyword evidence="7" id="KW-1185">Reference proteome</keyword>
<dbReference type="InterPro" id="IPR013324">
    <property type="entry name" value="RNA_pol_sigma_r3/r4-like"/>
</dbReference>
<accession>A0ABW2DK02</accession>
<dbReference type="InterPro" id="IPR013249">
    <property type="entry name" value="RNA_pol_sigma70_r4_t2"/>
</dbReference>
<keyword evidence="3" id="KW-0731">Sigma factor</keyword>
<protein>
    <submittedName>
        <fullName evidence="6">RNA polymerase sigma factor</fullName>
    </submittedName>
</protein>
<name>A0ABW2DK02_9BACT</name>
<comment type="caution">
    <text evidence="6">The sequence shown here is derived from an EMBL/GenBank/DDBJ whole genome shotgun (WGS) entry which is preliminary data.</text>
</comment>
<dbReference type="Proteomes" id="UP001596405">
    <property type="component" value="Unassembled WGS sequence"/>
</dbReference>
<dbReference type="CDD" id="cd06171">
    <property type="entry name" value="Sigma70_r4"/>
    <property type="match status" value="1"/>
</dbReference>
<dbReference type="SUPFAM" id="SSF88659">
    <property type="entry name" value="Sigma3 and sigma4 domains of RNA polymerase sigma factors"/>
    <property type="match status" value="1"/>
</dbReference>
<organism evidence="6 7">
    <name type="scientific">Rufibacter roseus</name>
    <dbReference type="NCBI Taxonomy" id="1567108"/>
    <lineage>
        <taxon>Bacteria</taxon>
        <taxon>Pseudomonadati</taxon>
        <taxon>Bacteroidota</taxon>
        <taxon>Cytophagia</taxon>
        <taxon>Cytophagales</taxon>
        <taxon>Hymenobacteraceae</taxon>
        <taxon>Rufibacter</taxon>
    </lineage>
</organism>
<dbReference type="Pfam" id="PF08281">
    <property type="entry name" value="Sigma70_r4_2"/>
    <property type="match status" value="1"/>
</dbReference>
<dbReference type="Gene3D" id="1.10.1740.10">
    <property type="match status" value="1"/>
</dbReference>
<dbReference type="InterPro" id="IPR013325">
    <property type="entry name" value="RNA_pol_sigma_r2"/>
</dbReference>
<dbReference type="InterPro" id="IPR036388">
    <property type="entry name" value="WH-like_DNA-bd_sf"/>
</dbReference>
<dbReference type="PANTHER" id="PTHR43133:SF46">
    <property type="entry name" value="RNA POLYMERASE SIGMA-70 FACTOR ECF SUBFAMILY"/>
    <property type="match status" value="1"/>
</dbReference>
<dbReference type="NCBIfam" id="TIGR02937">
    <property type="entry name" value="sigma70-ECF"/>
    <property type="match status" value="1"/>
</dbReference>
<evidence type="ECO:0000256" key="1">
    <source>
        <dbReference type="ARBA" id="ARBA00010641"/>
    </source>
</evidence>
<dbReference type="RefSeq" id="WP_066615162.1">
    <property type="nucleotide sequence ID" value="NZ_JBHSYQ010000003.1"/>
</dbReference>
<evidence type="ECO:0000259" key="5">
    <source>
        <dbReference type="Pfam" id="PF08281"/>
    </source>
</evidence>
<sequence>MKKTQLLEGEAELWDKFRAGEEEAFAQIFSVFSDTLFSYGCRLHSDKELVKDCLQDLFVTIWNRRHVLGPTTSIKFYLFRAIRRDIAVKVKEATRVSVYKESADSAKVETPSEHKLIEAEDEKHLHVLLERAVGQLSERQKEAIYLRFYQNMEFADIATLLEITPRAVYKLIYRAIDILQKSFHSVPVSSTTSTFVFQSFNEHFKFGNQELHLGALLHIFIISGTTFFL</sequence>
<evidence type="ECO:0000256" key="2">
    <source>
        <dbReference type="ARBA" id="ARBA00023015"/>
    </source>
</evidence>
<evidence type="ECO:0000313" key="7">
    <source>
        <dbReference type="Proteomes" id="UP001596405"/>
    </source>
</evidence>
<keyword evidence="2" id="KW-0805">Transcription regulation</keyword>
<dbReference type="PANTHER" id="PTHR43133">
    <property type="entry name" value="RNA POLYMERASE ECF-TYPE SIGMA FACTO"/>
    <property type="match status" value="1"/>
</dbReference>
<evidence type="ECO:0000256" key="4">
    <source>
        <dbReference type="ARBA" id="ARBA00023163"/>
    </source>
</evidence>
<feature type="domain" description="RNA polymerase sigma factor 70 region 4 type 2" evidence="5">
    <location>
        <begin position="128"/>
        <end position="175"/>
    </location>
</feature>
<dbReference type="InterPro" id="IPR039425">
    <property type="entry name" value="RNA_pol_sigma-70-like"/>
</dbReference>
<comment type="similarity">
    <text evidence="1">Belongs to the sigma-70 factor family. ECF subfamily.</text>
</comment>
<reference evidence="7" key="1">
    <citation type="journal article" date="2019" name="Int. J. Syst. Evol. Microbiol.">
        <title>The Global Catalogue of Microorganisms (GCM) 10K type strain sequencing project: providing services to taxonomists for standard genome sequencing and annotation.</title>
        <authorList>
            <consortium name="The Broad Institute Genomics Platform"/>
            <consortium name="The Broad Institute Genome Sequencing Center for Infectious Disease"/>
            <person name="Wu L."/>
            <person name="Ma J."/>
        </authorList>
    </citation>
    <scope>NUCLEOTIDE SEQUENCE [LARGE SCALE GENOMIC DNA]</scope>
    <source>
        <strain evidence="7">CGMCC 4.7393</strain>
    </source>
</reference>
<dbReference type="InterPro" id="IPR014284">
    <property type="entry name" value="RNA_pol_sigma-70_dom"/>
</dbReference>
<evidence type="ECO:0000313" key="6">
    <source>
        <dbReference type="EMBL" id="MFC6997096.1"/>
    </source>
</evidence>
<proteinExistence type="inferred from homology"/>
<dbReference type="Gene3D" id="1.10.10.10">
    <property type="entry name" value="Winged helix-like DNA-binding domain superfamily/Winged helix DNA-binding domain"/>
    <property type="match status" value="1"/>
</dbReference>
<dbReference type="EMBL" id="JBHSYQ010000003">
    <property type="protein sequence ID" value="MFC6997096.1"/>
    <property type="molecule type" value="Genomic_DNA"/>
</dbReference>
<dbReference type="SUPFAM" id="SSF88946">
    <property type="entry name" value="Sigma2 domain of RNA polymerase sigma factors"/>
    <property type="match status" value="1"/>
</dbReference>